<dbReference type="SUPFAM" id="SSF47240">
    <property type="entry name" value="Ferritin-like"/>
    <property type="match status" value="1"/>
</dbReference>
<dbReference type="GO" id="GO:0006826">
    <property type="term" value="P:iron ion transport"/>
    <property type="evidence" value="ECO:0007669"/>
    <property type="project" value="InterPro"/>
</dbReference>
<dbReference type="InterPro" id="IPR012347">
    <property type="entry name" value="Ferritin-like"/>
</dbReference>
<evidence type="ECO:0000256" key="6">
    <source>
        <dbReference type="ARBA" id="ARBA00025111"/>
    </source>
</evidence>
<keyword evidence="5 8" id="KW-0408">Iron</keyword>
<evidence type="ECO:0000256" key="9">
    <source>
        <dbReference type="RuleBase" id="RU361145"/>
    </source>
</evidence>
<keyword evidence="4" id="KW-0560">Oxidoreductase</keyword>
<feature type="binding site" evidence="8">
    <location>
        <position position="64"/>
    </location>
    <ligand>
        <name>Fe cation</name>
        <dbReference type="ChEBI" id="CHEBI:24875"/>
        <label>1</label>
    </ligand>
</feature>
<dbReference type="STRING" id="38772.ENSGAGP00000028687"/>
<evidence type="ECO:0000313" key="12">
    <source>
        <dbReference type="Proteomes" id="UP000291020"/>
    </source>
</evidence>
<evidence type="ECO:0000256" key="8">
    <source>
        <dbReference type="PIRSR" id="PIRSR601519-1"/>
    </source>
</evidence>
<dbReference type="Proteomes" id="UP000291020">
    <property type="component" value="Unassembled WGS sequence"/>
</dbReference>
<keyword evidence="2 9" id="KW-0409">Iron storage</keyword>
<feature type="domain" description="Ferritin-like diiron" evidence="10">
    <location>
        <begin position="12"/>
        <end position="161"/>
    </location>
</feature>
<keyword evidence="12" id="KW-1185">Reference proteome</keyword>
<dbReference type="InterPro" id="IPR001519">
    <property type="entry name" value="Ferritin"/>
</dbReference>
<dbReference type="GO" id="GO:0006879">
    <property type="term" value="P:intracellular iron ion homeostasis"/>
    <property type="evidence" value="ECO:0007669"/>
    <property type="project" value="UniProtKB-KW"/>
</dbReference>
<evidence type="ECO:0000256" key="5">
    <source>
        <dbReference type="ARBA" id="ARBA00023004"/>
    </source>
</evidence>
<reference evidence="11" key="3">
    <citation type="submission" date="2025-09" db="UniProtKB">
        <authorList>
            <consortium name="Ensembl"/>
        </authorList>
    </citation>
    <scope>IDENTIFICATION</scope>
</reference>
<keyword evidence="3 8" id="KW-0479">Metal-binding</keyword>
<dbReference type="GO" id="GO:0008199">
    <property type="term" value="F:ferric iron binding"/>
    <property type="evidence" value="ECO:0007669"/>
    <property type="project" value="InterPro"/>
</dbReference>
<proteinExistence type="inferred from homology"/>
<dbReference type="InterPro" id="IPR009078">
    <property type="entry name" value="Ferritin-like_SF"/>
</dbReference>
<feature type="binding site" evidence="8">
    <location>
        <position position="67"/>
    </location>
    <ligand>
        <name>Fe cation</name>
        <dbReference type="ChEBI" id="CHEBI:24875"/>
        <label>1</label>
    </ligand>
</feature>
<dbReference type="PROSITE" id="PS50905">
    <property type="entry name" value="FERRITIN_LIKE"/>
    <property type="match status" value="1"/>
</dbReference>
<evidence type="ECO:0000256" key="2">
    <source>
        <dbReference type="ARBA" id="ARBA00022434"/>
    </source>
</evidence>
<dbReference type="InterPro" id="IPR008331">
    <property type="entry name" value="Ferritin_DPS_dom"/>
</dbReference>
<dbReference type="GO" id="GO:0004322">
    <property type="term" value="F:ferroxidase activity"/>
    <property type="evidence" value="ECO:0007669"/>
    <property type="project" value="UniProtKB-EC"/>
</dbReference>
<dbReference type="CDD" id="cd01056">
    <property type="entry name" value="Euk_Ferritin"/>
    <property type="match status" value="1"/>
</dbReference>
<reference evidence="12" key="1">
    <citation type="journal article" date="2017" name="PLoS ONE">
        <title>The Agassiz's desert tortoise genome provides a resource for the conservation of a threatened species.</title>
        <authorList>
            <person name="Tollis M."/>
            <person name="DeNardo D.F."/>
            <person name="Cornelius J.A."/>
            <person name="Dolby G.A."/>
            <person name="Edwards T."/>
            <person name="Henen B.T."/>
            <person name="Karl A.E."/>
            <person name="Murphy R.W."/>
            <person name="Kusumi K."/>
        </authorList>
    </citation>
    <scope>NUCLEOTIDE SEQUENCE [LARGE SCALE GENOMIC DNA]</scope>
</reference>
<dbReference type="InterPro" id="IPR009040">
    <property type="entry name" value="Ferritin-like_diiron"/>
</dbReference>
<organism evidence="11 12">
    <name type="scientific">Gopherus agassizii</name>
    <name type="common">Agassiz's desert tortoise</name>
    <dbReference type="NCBI Taxonomy" id="38772"/>
    <lineage>
        <taxon>Eukaryota</taxon>
        <taxon>Metazoa</taxon>
        <taxon>Chordata</taxon>
        <taxon>Craniata</taxon>
        <taxon>Vertebrata</taxon>
        <taxon>Euteleostomi</taxon>
        <taxon>Archelosauria</taxon>
        <taxon>Testudinata</taxon>
        <taxon>Testudines</taxon>
        <taxon>Cryptodira</taxon>
        <taxon>Durocryptodira</taxon>
        <taxon>Testudinoidea</taxon>
        <taxon>Testudinidae</taxon>
        <taxon>Gopherus</taxon>
    </lineage>
</organism>
<evidence type="ECO:0000313" key="11">
    <source>
        <dbReference type="Ensembl" id="ENSGAGP00000028687.1"/>
    </source>
</evidence>
<reference evidence="11" key="2">
    <citation type="submission" date="2025-08" db="UniProtKB">
        <authorList>
            <consortium name="Ensembl"/>
        </authorList>
    </citation>
    <scope>IDENTIFICATION</scope>
</reference>
<sequence>MSSSVMESQLCQNFHRECMAAINRMVNLELYASYVYLSMSYYFDRDDVALRHMAQFQREQSRKEREHAEKFLKYQNRRGGRIILQDIKKPERDEWGNGQEALECALQLEKTLNQALLDMHKLATEQNDPHVSMICRTVGSPGSISTPVRFSLSPPSLQIVCGKSLTKQNDATY</sequence>
<dbReference type="Pfam" id="PF00210">
    <property type="entry name" value="Ferritin"/>
    <property type="match status" value="1"/>
</dbReference>
<dbReference type="GO" id="GO:0008198">
    <property type="term" value="F:ferrous iron binding"/>
    <property type="evidence" value="ECO:0007669"/>
    <property type="project" value="TreeGrafter"/>
</dbReference>
<dbReference type="Gene3D" id="1.20.1260.10">
    <property type="match status" value="1"/>
</dbReference>
<name>A0A452ILG6_9SAUR</name>
<feature type="binding site" evidence="8">
    <location>
        <position position="109"/>
    </location>
    <ligand>
        <name>Fe cation</name>
        <dbReference type="ChEBI" id="CHEBI:24875"/>
        <label>1</label>
    </ligand>
</feature>
<protein>
    <recommendedName>
        <fullName evidence="9">Ferritin</fullName>
    </recommendedName>
</protein>
<comment type="function">
    <text evidence="9">Stores iron in a soluble, non-toxic, readily available form. Important for iron homeostasis. Iron is taken up in the ferrous form and deposited as ferric hydroxides after oxidation.</text>
</comment>
<comment type="similarity">
    <text evidence="1 9">Belongs to the ferritin family.</text>
</comment>
<dbReference type="PANTHER" id="PTHR11431:SF54">
    <property type="entry name" value="FERRITIN"/>
    <property type="match status" value="1"/>
</dbReference>
<evidence type="ECO:0000256" key="7">
    <source>
        <dbReference type="ARBA" id="ARBA00047990"/>
    </source>
</evidence>
<evidence type="ECO:0000259" key="10">
    <source>
        <dbReference type="PROSITE" id="PS50905"/>
    </source>
</evidence>
<dbReference type="Ensembl" id="ENSGAGT00000032583.1">
    <property type="protein sequence ID" value="ENSGAGP00000028687.1"/>
    <property type="gene ID" value="ENSGAGG00000020788.1"/>
</dbReference>
<evidence type="ECO:0000256" key="3">
    <source>
        <dbReference type="ARBA" id="ARBA00022723"/>
    </source>
</evidence>
<accession>A0A452ILG6</accession>
<evidence type="ECO:0000256" key="1">
    <source>
        <dbReference type="ARBA" id="ARBA00007513"/>
    </source>
</evidence>
<evidence type="ECO:0000256" key="4">
    <source>
        <dbReference type="ARBA" id="ARBA00023002"/>
    </source>
</evidence>
<comment type="function">
    <text evidence="6">Stores iron in a soluble, non-toxic, readily available form. Important for iron homeostasis. Has ferroxidase activity. Iron is taken up in the ferrous form and deposited as ferric hydroxides after oxidation.</text>
</comment>
<dbReference type="AlphaFoldDB" id="A0A452ILG6"/>
<dbReference type="PANTHER" id="PTHR11431">
    <property type="entry name" value="FERRITIN"/>
    <property type="match status" value="1"/>
</dbReference>
<comment type="catalytic activity">
    <reaction evidence="7">
        <text>4 Fe(2+) + O2 + 4 H(+) = 4 Fe(3+) + 2 H2O</text>
        <dbReference type="Rhea" id="RHEA:11148"/>
        <dbReference type="ChEBI" id="CHEBI:15377"/>
        <dbReference type="ChEBI" id="CHEBI:15378"/>
        <dbReference type="ChEBI" id="CHEBI:15379"/>
        <dbReference type="ChEBI" id="CHEBI:29033"/>
        <dbReference type="ChEBI" id="CHEBI:29034"/>
        <dbReference type="EC" id="1.16.3.1"/>
    </reaction>
</comment>
<dbReference type="FunFam" id="1.20.1260.10:FF:000002">
    <property type="entry name" value="Ferritin, mitochondrial"/>
    <property type="match status" value="1"/>
</dbReference>
<feature type="binding site" evidence="8">
    <location>
        <position position="29"/>
    </location>
    <ligand>
        <name>Fe cation</name>
        <dbReference type="ChEBI" id="CHEBI:24875"/>
        <label>1</label>
    </ligand>
</feature>
<dbReference type="GO" id="GO:0005737">
    <property type="term" value="C:cytoplasm"/>
    <property type="evidence" value="ECO:0007669"/>
    <property type="project" value="TreeGrafter"/>
</dbReference>